<dbReference type="EMBL" id="JADEYS010000029">
    <property type="protein sequence ID" value="MBE9399548.1"/>
    <property type="molecule type" value="Genomic_DNA"/>
</dbReference>
<dbReference type="PANTHER" id="PTHR13794">
    <property type="entry name" value="ENOLASE SUPERFAMILY, MANDELATE RACEMASE"/>
    <property type="match status" value="1"/>
</dbReference>
<evidence type="ECO:0000256" key="3">
    <source>
        <dbReference type="ARBA" id="ARBA00022842"/>
    </source>
</evidence>
<dbReference type="GO" id="GO:0009063">
    <property type="term" value="P:amino acid catabolic process"/>
    <property type="evidence" value="ECO:0007669"/>
    <property type="project" value="InterPro"/>
</dbReference>
<dbReference type="GO" id="GO:0016836">
    <property type="term" value="F:hydro-lyase activity"/>
    <property type="evidence" value="ECO:0007669"/>
    <property type="project" value="TreeGrafter"/>
</dbReference>
<dbReference type="SUPFAM" id="SSF54826">
    <property type="entry name" value="Enolase N-terminal domain-like"/>
    <property type="match status" value="1"/>
</dbReference>
<dbReference type="InterPro" id="IPR013341">
    <property type="entry name" value="Mandelate_racemase_N_dom"/>
</dbReference>
<evidence type="ECO:0000259" key="4">
    <source>
        <dbReference type="SMART" id="SM00922"/>
    </source>
</evidence>
<dbReference type="PROSITE" id="PS00909">
    <property type="entry name" value="MR_MLE_2"/>
    <property type="match status" value="1"/>
</dbReference>
<dbReference type="SFLD" id="SFLDS00001">
    <property type="entry name" value="Enolase"/>
    <property type="match status" value="1"/>
</dbReference>
<evidence type="ECO:0000256" key="2">
    <source>
        <dbReference type="ARBA" id="ARBA00022723"/>
    </source>
</evidence>
<dbReference type="RefSeq" id="WP_193955243.1">
    <property type="nucleotide sequence ID" value="NZ_JADEYS010000029.1"/>
</dbReference>
<dbReference type="AlphaFoldDB" id="A0A8J7FK61"/>
<accession>A0A8J7FK61</accession>
<dbReference type="InterPro" id="IPR018110">
    <property type="entry name" value="Mandel_Rmase/mucon_lact_enz_CS"/>
</dbReference>
<dbReference type="SUPFAM" id="SSF51604">
    <property type="entry name" value="Enolase C-terminal domain-like"/>
    <property type="match status" value="1"/>
</dbReference>
<dbReference type="PANTHER" id="PTHR13794:SF58">
    <property type="entry name" value="MITOCHONDRIAL ENOLASE SUPERFAMILY MEMBER 1"/>
    <property type="match status" value="1"/>
</dbReference>
<comment type="cofactor">
    <cofactor evidence="1">
        <name>Mg(2+)</name>
        <dbReference type="ChEBI" id="CHEBI:18420"/>
    </cofactor>
</comment>
<evidence type="ECO:0000313" key="5">
    <source>
        <dbReference type="EMBL" id="MBE9399548.1"/>
    </source>
</evidence>
<protein>
    <submittedName>
        <fullName evidence="5">Mandelate racemase</fullName>
    </submittedName>
</protein>
<dbReference type="GO" id="GO:0016052">
    <property type="term" value="P:carbohydrate catabolic process"/>
    <property type="evidence" value="ECO:0007669"/>
    <property type="project" value="TreeGrafter"/>
</dbReference>
<dbReference type="InterPro" id="IPR036849">
    <property type="entry name" value="Enolase-like_C_sf"/>
</dbReference>
<dbReference type="InterPro" id="IPR013342">
    <property type="entry name" value="Mandelate_racemase_C"/>
</dbReference>
<dbReference type="InterPro" id="IPR029065">
    <property type="entry name" value="Enolase_C-like"/>
</dbReference>
<keyword evidence="2" id="KW-0479">Metal-binding</keyword>
<name>A0A8J7FK61_9GAMM</name>
<dbReference type="Proteomes" id="UP000640333">
    <property type="component" value="Unassembled WGS sequence"/>
</dbReference>
<proteinExistence type="predicted"/>
<keyword evidence="3" id="KW-0460">Magnesium</keyword>
<dbReference type="SFLD" id="SFLDG00179">
    <property type="entry name" value="mandelate_racemase"/>
    <property type="match status" value="1"/>
</dbReference>
<dbReference type="InterPro" id="IPR029017">
    <property type="entry name" value="Enolase-like_N"/>
</dbReference>
<evidence type="ECO:0000313" key="6">
    <source>
        <dbReference type="Proteomes" id="UP000640333"/>
    </source>
</evidence>
<dbReference type="Pfam" id="PF02746">
    <property type="entry name" value="MR_MLE_N"/>
    <property type="match status" value="1"/>
</dbReference>
<dbReference type="SMART" id="SM00922">
    <property type="entry name" value="MR_MLE"/>
    <property type="match status" value="1"/>
</dbReference>
<feature type="domain" description="Mandelate racemase/muconate lactonizing enzyme C-terminal" evidence="4">
    <location>
        <begin position="148"/>
        <end position="245"/>
    </location>
</feature>
<dbReference type="GO" id="GO:0000287">
    <property type="term" value="F:magnesium ion binding"/>
    <property type="evidence" value="ECO:0007669"/>
    <property type="project" value="TreeGrafter"/>
</dbReference>
<dbReference type="Gene3D" id="3.20.20.120">
    <property type="entry name" value="Enolase-like C-terminal domain"/>
    <property type="match status" value="1"/>
</dbReference>
<keyword evidence="6" id="KW-1185">Reference proteome</keyword>
<organism evidence="5 6">
    <name type="scientific">Pontibacterium sinense</name>
    <dbReference type="NCBI Taxonomy" id="2781979"/>
    <lineage>
        <taxon>Bacteria</taxon>
        <taxon>Pseudomonadati</taxon>
        <taxon>Pseudomonadota</taxon>
        <taxon>Gammaproteobacteria</taxon>
        <taxon>Oceanospirillales</taxon>
        <taxon>Oceanospirillaceae</taxon>
        <taxon>Pontibacterium</taxon>
    </lineage>
</organism>
<dbReference type="Pfam" id="PF13378">
    <property type="entry name" value="MR_MLE_C"/>
    <property type="match status" value="1"/>
</dbReference>
<gene>
    <name evidence="5" type="ORF">IOQ59_19985</name>
</gene>
<sequence>MTGSHQPKITGLNVSAIRLPMLEPHRTASGAVSESPLVLTEIYTDAGIIGRSIVFTYTPIALKPLADLINNMSALIENQSLAPTQLEPQLSGRFRLLGTQGLIGMALAAIDMALWDAHTRVHQTNLVQLLGGTAKAVPVYGGVGYDGEHGSAKSAETWVKRGFKGIKAKIGYPDVSEDLKVIRAIRNTVGPDVAVMVDYNQCLSPVEAIERVKHLNDAGLTWIEEPTLAHDYSGHAAICTQSDTPIQSGENWWGTQDLQHALDNNASDFVMLDVMKVGGVSGWLRGAAMAASKNIPVSSHLWPEISSQLLSITPTAHWVEYCDWWNPLLVEPLQVENGYSTLSDSIGTGMDWLDDIAEQYRI</sequence>
<dbReference type="InterPro" id="IPR046945">
    <property type="entry name" value="RHMD-like"/>
</dbReference>
<comment type="caution">
    <text evidence="5">The sequence shown here is derived from an EMBL/GenBank/DDBJ whole genome shotgun (WGS) entry which is preliminary data.</text>
</comment>
<evidence type="ECO:0000256" key="1">
    <source>
        <dbReference type="ARBA" id="ARBA00001946"/>
    </source>
</evidence>
<dbReference type="Gene3D" id="3.30.390.10">
    <property type="entry name" value="Enolase-like, N-terminal domain"/>
    <property type="match status" value="1"/>
</dbReference>
<reference evidence="5" key="1">
    <citation type="submission" date="2020-10" db="EMBL/GenBank/DDBJ databases">
        <title>Bacterium isolated from coastal waters sediment.</title>
        <authorList>
            <person name="Chen R.-J."/>
            <person name="Lu D.-C."/>
            <person name="Zhu K.-L."/>
            <person name="Du Z.-J."/>
        </authorList>
    </citation>
    <scope>NUCLEOTIDE SEQUENCE</scope>
    <source>
        <strain evidence="5">N1Y112</strain>
    </source>
</reference>